<evidence type="ECO:0000313" key="2">
    <source>
        <dbReference type="Proteomes" id="UP000000420"/>
    </source>
</evidence>
<gene>
    <name evidence="1" type="ordered locus">XC_3975</name>
</gene>
<evidence type="ECO:0000313" key="1">
    <source>
        <dbReference type="EMBL" id="AAY51014.1"/>
    </source>
</evidence>
<dbReference type="HOGENOM" id="CLU_180881_0_0_6"/>
<dbReference type="AlphaFoldDB" id="A0A0H2XC46"/>
<accession>A0A0H2XC46</accession>
<protein>
    <submittedName>
        <fullName evidence="1">Uncharacterized protein</fullName>
    </submittedName>
</protein>
<sequence>MQVMSRDPSVIDVQAEIAHWQARHAQGNLGAGKFSELSPVVKMACDIYLQAPRSSDQERLRLFRDRLEHHFISSSTQSNYEQLATDCWQRLGNRTS</sequence>
<name>A0A0H2XC46_XANC8</name>
<organism evidence="1 2">
    <name type="scientific">Xanthomonas campestris pv. campestris (strain 8004)</name>
    <dbReference type="NCBI Taxonomy" id="314565"/>
    <lineage>
        <taxon>Bacteria</taxon>
        <taxon>Pseudomonadati</taxon>
        <taxon>Pseudomonadota</taxon>
        <taxon>Gammaproteobacteria</taxon>
        <taxon>Lysobacterales</taxon>
        <taxon>Lysobacteraceae</taxon>
        <taxon>Xanthomonas</taxon>
    </lineage>
</organism>
<dbReference type="KEGG" id="xcb:XC_3975"/>
<dbReference type="Proteomes" id="UP000000420">
    <property type="component" value="Chromosome"/>
</dbReference>
<dbReference type="EMBL" id="CP000050">
    <property type="protein sequence ID" value="AAY51014.1"/>
    <property type="molecule type" value="Genomic_DNA"/>
</dbReference>
<proteinExistence type="predicted"/>
<reference evidence="1 2" key="1">
    <citation type="journal article" date="2005" name="Genome Res.">
        <title>Comparative and functional genomic analyses of the pathogenicity of phytopathogen Xanthomonas campestris pv. campestris.</title>
        <authorList>
            <person name="Qian W."/>
            <person name="Jia Y."/>
            <person name="Ren S.X."/>
            <person name="He Y.Q."/>
            <person name="Feng J.X."/>
            <person name="Lu L.F."/>
            <person name="Sun Q."/>
            <person name="Ying G."/>
            <person name="Tang D.J."/>
            <person name="Tang H."/>
            <person name="Wu W."/>
            <person name="Hao P."/>
            <person name="Wang L."/>
            <person name="Jiang B.L."/>
            <person name="Zeng S."/>
            <person name="Gu W.Y."/>
            <person name="Lu G."/>
            <person name="Rong L."/>
            <person name="Tian Y."/>
            <person name="Yao Z."/>
            <person name="Fu G."/>
            <person name="Chen B."/>
            <person name="Fang R."/>
            <person name="Qiang B."/>
            <person name="Chen Z."/>
            <person name="Zhao G.P."/>
            <person name="Tang J.L."/>
            <person name="He C."/>
        </authorList>
    </citation>
    <scope>NUCLEOTIDE SEQUENCE [LARGE SCALE GENOMIC DNA]</scope>
    <source>
        <strain evidence="1 2">8004</strain>
    </source>
</reference>